<dbReference type="GO" id="GO:0003689">
    <property type="term" value="F:DNA clamp loader activity"/>
    <property type="evidence" value="ECO:0007669"/>
    <property type="project" value="TreeGrafter"/>
</dbReference>
<dbReference type="InterPro" id="IPR050238">
    <property type="entry name" value="DNA_Rep/Repair_Clamp_Loader"/>
</dbReference>
<gene>
    <name evidence="10" type="ORF">AXF42_Ash006182</name>
</gene>
<dbReference type="AlphaFoldDB" id="A0A2I0B0I9"/>
<keyword evidence="4" id="KW-0547">Nucleotide-binding</keyword>
<evidence type="ECO:0000256" key="5">
    <source>
        <dbReference type="ARBA" id="ARBA00022833"/>
    </source>
</evidence>
<dbReference type="GO" id="GO:0046872">
    <property type="term" value="F:metal ion binding"/>
    <property type="evidence" value="ECO:0007669"/>
    <property type="project" value="UniProtKB-KW"/>
</dbReference>
<dbReference type="CDD" id="cd18137">
    <property type="entry name" value="HLD_clamp_pol_III_gamma_tau"/>
    <property type="match status" value="1"/>
</dbReference>
<dbReference type="InterPro" id="IPR045085">
    <property type="entry name" value="HLD_clamp_pol_III_gamma_tau"/>
</dbReference>
<evidence type="ECO:0000256" key="6">
    <source>
        <dbReference type="ARBA" id="ARBA00022840"/>
    </source>
</evidence>
<organism evidence="10 11">
    <name type="scientific">Apostasia shenzhenica</name>
    <dbReference type="NCBI Taxonomy" id="1088818"/>
    <lineage>
        <taxon>Eukaryota</taxon>
        <taxon>Viridiplantae</taxon>
        <taxon>Streptophyta</taxon>
        <taxon>Embryophyta</taxon>
        <taxon>Tracheophyta</taxon>
        <taxon>Spermatophyta</taxon>
        <taxon>Magnoliopsida</taxon>
        <taxon>Liliopsida</taxon>
        <taxon>Asparagales</taxon>
        <taxon>Orchidaceae</taxon>
        <taxon>Apostasioideae</taxon>
        <taxon>Apostasia</taxon>
    </lineage>
</organism>
<dbReference type="InterPro" id="IPR027417">
    <property type="entry name" value="P-loop_NTPase"/>
</dbReference>
<feature type="domain" description="AAA+ ATPase" evidence="9">
    <location>
        <begin position="312"/>
        <end position="453"/>
    </location>
</feature>
<dbReference type="STRING" id="1088818.A0A2I0B0I9"/>
<keyword evidence="7" id="KW-0808">Transferase</keyword>
<evidence type="ECO:0000313" key="11">
    <source>
        <dbReference type="Proteomes" id="UP000236161"/>
    </source>
</evidence>
<dbReference type="PANTHER" id="PTHR11669">
    <property type="entry name" value="REPLICATION FACTOR C / DNA POLYMERASE III GAMMA-TAU SUBUNIT"/>
    <property type="match status" value="1"/>
</dbReference>
<keyword evidence="7" id="KW-0239">DNA-directed DNA polymerase</keyword>
<reference evidence="10 11" key="1">
    <citation type="journal article" date="2017" name="Nature">
        <title>The Apostasia genome and the evolution of orchids.</title>
        <authorList>
            <person name="Zhang G.Q."/>
            <person name="Liu K.W."/>
            <person name="Li Z."/>
            <person name="Lohaus R."/>
            <person name="Hsiao Y.Y."/>
            <person name="Niu S.C."/>
            <person name="Wang J.Y."/>
            <person name="Lin Y.C."/>
            <person name="Xu Q."/>
            <person name="Chen L.J."/>
            <person name="Yoshida K."/>
            <person name="Fujiwara S."/>
            <person name="Wang Z.W."/>
            <person name="Zhang Y.Q."/>
            <person name="Mitsuda N."/>
            <person name="Wang M."/>
            <person name="Liu G.H."/>
            <person name="Pecoraro L."/>
            <person name="Huang H.X."/>
            <person name="Xiao X.J."/>
            <person name="Lin M."/>
            <person name="Wu X.Y."/>
            <person name="Wu W.L."/>
            <person name="Chen Y.Y."/>
            <person name="Chang S.B."/>
            <person name="Sakamoto S."/>
            <person name="Ohme-Takagi M."/>
            <person name="Yagi M."/>
            <person name="Zeng S.J."/>
            <person name="Shen C.Y."/>
            <person name="Yeh C.M."/>
            <person name="Luo Y.B."/>
            <person name="Tsai W.C."/>
            <person name="Van de Peer Y."/>
            <person name="Liu Z.J."/>
        </authorList>
    </citation>
    <scope>NUCLEOTIDE SEQUENCE [LARGE SCALE GENOMIC DNA]</scope>
    <source>
        <strain evidence="11">cv. Shenzhen</strain>
        <tissue evidence="10">Stem</tissue>
    </source>
</reference>
<dbReference type="OrthoDB" id="1899087at2759"/>
<evidence type="ECO:0000256" key="8">
    <source>
        <dbReference type="ARBA" id="ARBA00049244"/>
    </source>
</evidence>
<dbReference type="Proteomes" id="UP000236161">
    <property type="component" value="Unassembled WGS sequence"/>
</dbReference>
<dbReference type="Gene3D" id="1.10.8.60">
    <property type="match status" value="1"/>
</dbReference>
<dbReference type="GO" id="GO:0003887">
    <property type="term" value="F:DNA-directed DNA polymerase activity"/>
    <property type="evidence" value="ECO:0007669"/>
    <property type="project" value="UniProtKB-KW"/>
</dbReference>
<dbReference type="PANTHER" id="PTHR11669:SF0">
    <property type="entry name" value="PROTEIN STICHEL-LIKE 2"/>
    <property type="match status" value="1"/>
</dbReference>
<keyword evidence="6" id="KW-0067">ATP-binding</keyword>
<dbReference type="Pfam" id="PF13177">
    <property type="entry name" value="DNA_pol3_delta2"/>
    <property type="match status" value="1"/>
</dbReference>
<protein>
    <recommendedName>
        <fullName evidence="2">DNA-directed DNA polymerase</fullName>
        <ecNumber evidence="2">2.7.7.7</ecNumber>
    </recommendedName>
</protein>
<dbReference type="SMART" id="SM00382">
    <property type="entry name" value="AAA"/>
    <property type="match status" value="1"/>
</dbReference>
<dbReference type="SUPFAM" id="SSF52540">
    <property type="entry name" value="P-loop containing nucleoside triphosphate hydrolases"/>
    <property type="match status" value="1"/>
</dbReference>
<dbReference type="GO" id="GO:0006261">
    <property type="term" value="P:DNA-templated DNA replication"/>
    <property type="evidence" value="ECO:0007669"/>
    <property type="project" value="TreeGrafter"/>
</dbReference>
<keyword evidence="3" id="KW-0479">Metal-binding</keyword>
<evidence type="ECO:0000256" key="1">
    <source>
        <dbReference type="ARBA" id="ARBA00006360"/>
    </source>
</evidence>
<dbReference type="Gene3D" id="3.40.50.300">
    <property type="entry name" value="P-loop containing nucleotide triphosphate hydrolases"/>
    <property type="match status" value="1"/>
</dbReference>
<evidence type="ECO:0000256" key="4">
    <source>
        <dbReference type="ARBA" id="ARBA00022741"/>
    </source>
</evidence>
<dbReference type="InterPro" id="IPR054506">
    <property type="entry name" value="DnaA_N-like_STI"/>
</dbReference>
<dbReference type="EMBL" id="KZ451932">
    <property type="protein sequence ID" value="PKA61285.1"/>
    <property type="molecule type" value="Genomic_DNA"/>
</dbReference>
<evidence type="ECO:0000256" key="7">
    <source>
        <dbReference type="ARBA" id="ARBA00022932"/>
    </source>
</evidence>
<dbReference type="InterPro" id="IPR012763">
    <property type="entry name" value="DNA_pol_III_sug/sutau_N"/>
</dbReference>
<evidence type="ECO:0000313" key="10">
    <source>
        <dbReference type="EMBL" id="PKA61285.1"/>
    </source>
</evidence>
<keyword evidence="11" id="KW-1185">Reference proteome</keyword>
<dbReference type="NCBIfam" id="TIGR02397">
    <property type="entry name" value="dnaX_nterm"/>
    <property type="match status" value="1"/>
</dbReference>
<dbReference type="InterPro" id="IPR003593">
    <property type="entry name" value="AAA+_ATPase"/>
</dbReference>
<dbReference type="GO" id="GO:0005524">
    <property type="term" value="F:ATP binding"/>
    <property type="evidence" value="ECO:0007669"/>
    <property type="project" value="UniProtKB-KW"/>
</dbReference>
<dbReference type="FunFam" id="1.10.8.60:FF:000013">
    <property type="entry name" value="DNA polymerase III subunit gamma/tau"/>
    <property type="match status" value="1"/>
</dbReference>
<dbReference type="Pfam" id="PF23007">
    <property type="entry name" value="DnaA_N-like_STI"/>
    <property type="match status" value="1"/>
</dbReference>
<dbReference type="GO" id="GO:0006281">
    <property type="term" value="P:DNA repair"/>
    <property type="evidence" value="ECO:0007669"/>
    <property type="project" value="TreeGrafter"/>
</dbReference>
<comment type="similarity">
    <text evidence="1">Belongs to the DnaX/STICHEL family.</text>
</comment>
<dbReference type="GO" id="GO:0009360">
    <property type="term" value="C:DNA polymerase III complex"/>
    <property type="evidence" value="ECO:0007669"/>
    <property type="project" value="InterPro"/>
</dbReference>
<evidence type="ECO:0000256" key="3">
    <source>
        <dbReference type="ARBA" id="ARBA00022723"/>
    </source>
</evidence>
<evidence type="ECO:0000259" key="9">
    <source>
        <dbReference type="SMART" id="SM00382"/>
    </source>
</evidence>
<dbReference type="Pfam" id="PF22608">
    <property type="entry name" value="DNAX_ATPase_lid"/>
    <property type="match status" value="1"/>
</dbReference>
<dbReference type="GO" id="GO:0005663">
    <property type="term" value="C:DNA replication factor C complex"/>
    <property type="evidence" value="ECO:0007669"/>
    <property type="project" value="TreeGrafter"/>
</dbReference>
<dbReference type="EC" id="2.7.7.7" evidence="2"/>
<evidence type="ECO:0000256" key="2">
    <source>
        <dbReference type="ARBA" id="ARBA00012417"/>
    </source>
</evidence>
<comment type="catalytic activity">
    <reaction evidence="8">
        <text>DNA(n) + a 2'-deoxyribonucleoside 5'-triphosphate = DNA(n+1) + diphosphate</text>
        <dbReference type="Rhea" id="RHEA:22508"/>
        <dbReference type="Rhea" id="RHEA-COMP:17339"/>
        <dbReference type="Rhea" id="RHEA-COMP:17340"/>
        <dbReference type="ChEBI" id="CHEBI:33019"/>
        <dbReference type="ChEBI" id="CHEBI:61560"/>
        <dbReference type="ChEBI" id="CHEBI:173112"/>
        <dbReference type="EC" id="2.7.7.7"/>
    </reaction>
</comment>
<keyword evidence="5" id="KW-0862">Zinc</keyword>
<name>A0A2I0B0I9_9ASPA</name>
<keyword evidence="7" id="KW-0548">Nucleotidyltransferase</keyword>
<proteinExistence type="inferred from homology"/>
<accession>A0A2I0B0I9</accession>
<sequence>MDEGRRHSVDIPIKKTIVALKRVRSLRDPTTNSMSKFITASDDANWEVKACVRETLDLGSFNSNQVHKSHKICLENFMLETQHNVGSGHASRIINNRNTTSKRSSVVKIKASRSKRSVFVRHSCRDCCKRPLEKVAAPPSTKPMPEEVDSCSGTNVEVAETILNAKPAKKKNEYVSWKKTSSMIEEIGMSRVGSPSFSLSEIQTNLSSRSTYGFTNNDEIDVVDSNCSGCGISNCWSRTPKDKDPTLSPDIEAQELPLLSTQGGVEDHKVTSLVSDNSKSLCQKYRPRSFGDLVGLKVVAKSLMHAISRGKIAPLYLFHGPRGTGKTSTARIFAATLNCLSVKEHRPCGFCRECVFLFSGQSRDVKELYAATINHKDRIKTLLKGASRDPLTSQFKVYIVEECHFLRGEILSAILNNVEILSRHVFVMITSDSDKLPQSLLSQCQRYHFPKIKDDDMICRLENICIQEGFVFERDALVFLSSKANGSLRDAENTLDQLALLGKKITLSLTHELMGVVSDEELLDLLYLALSADTSNTVRKARELMWSRIDPMQLVSQLAKLIMDILSGGCHPEFSLAAEKFLGKYAHCQALDSISKSPIQTNFICYGCSELNCSGNHCNRAKLEAIWRRAIRILQSGSLKGILEKEGNLSSLHIREGQALATIEFYNPDHVTKAEKSWKLIASSLQNVLGCHVDLRINLLSTCEKKNSKVRKLSLTLLNCSGRRQELSESNITDENERQYLSRKESIDEIYPTDYGHKFSPQIKQLHANTMHDSSCFHAELVTGNNIEEKAQSNRREIPAQFVQTARISMTESNSSKARDEIPYISIEESEVPPSCFSKVLKLQRRLLSCNASHIICLKLRPHSKSDFYIPKKSAEKAHFLTYDSYDMTPSSNTKSAALNEDRV</sequence>